<sequence>MRLYYPTYPGRFTVSVGTRGPTVALGPASNEGDLVTPLRAVAADYKFMSEPKEADACTCWDDIAEGTFIHKRGTARSKKATVPRDALVANRRATRASMVPALNVLATAEHARKLPTEIWHMVWGFLPGDGMSAAQAARAVELGWGDGAATLSKRAATFGHLDGAEFGAALDQWLVSEGF</sequence>
<organism evidence="1 2">
    <name type="scientific">Vanrija albida</name>
    <dbReference type="NCBI Taxonomy" id="181172"/>
    <lineage>
        <taxon>Eukaryota</taxon>
        <taxon>Fungi</taxon>
        <taxon>Dikarya</taxon>
        <taxon>Basidiomycota</taxon>
        <taxon>Agaricomycotina</taxon>
        <taxon>Tremellomycetes</taxon>
        <taxon>Trichosporonales</taxon>
        <taxon>Trichosporonaceae</taxon>
        <taxon>Vanrija</taxon>
    </lineage>
</organism>
<name>A0ABR3QCF9_9TREE</name>
<protein>
    <submittedName>
        <fullName evidence="1">Uncharacterized protein</fullName>
    </submittedName>
</protein>
<dbReference type="GeneID" id="95981194"/>
<comment type="caution">
    <text evidence="1">The sequence shown here is derived from an EMBL/GenBank/DDBJ whole genome shotgun (WGS) entry which is preliminary data.</text>
</comment>
<evidence type="ECO:0000313" key="2">
    <source>
        <dbReference type="Proteomes" id="UP001565368"/>
    </source>
</evidence>
<dbReference type="RefSeq" id="XP_069212350.1">
    <property type="nucleotide sequence ID" value="XM_069348806.1"/>
</dbReference>
<accession>A0ABR3QCF9</accession>
<proteinExistence type="predicted"/>
<reference evidence="1 2" key="1">
    <citation type="submission" date="2023-08" db="EMBL/GenBank/DDBJ databases">
        <title>Annotated Genome Sequence of Vanrija albida AlHP1.</title>
        <authorList>
            <person name="Herzog R."/>
        </authorList>
    </citation>
    <scope>NUCLEOTIDE SEQUENCE [LARGE SCALE GENOMIC DNA]</scope>
    <source>
        <strain evidence="1 2">AlHP1</strain>
    </source>
</reference>
<gene>
    <name evidence="1" type="ORF">Q8F55_000151</name>
</gene>
<dbReference type="Proteomes" id="UP001565368">
    <property type="component" value="Unassembled WGS sequence"/>
</dbReference>
<evidence type="ECO:0000313" key="1">
    <source>
        <dbReference type="EMBL" id="KAL1412406.1"/>
    </source>
</evidence>
<dbReference type="EMBL" id="JBBXJM010000001">
    <property type="protein sequence ID" value="KAL1412406.1"/>
    <property type="molecule type" value="Genomic_DNA"/>
</dbReference>
<keyword evidence="2" id="KW-1185">Reference proteome</keyword>